<accession>A0A2S7K068</accession>
<keyword evidence="3" id="KW-1185">Reference proteome</keyword>
<dbReference type="InterPro" id="IPR003779">
    <property type="entry name" value="CMD-like"/>
</dbReference>
<reference evidence="2 3" key="1">
    <citation type="submission" date="2017-12" db="EMBL/GenBank/DDBJ databases">
        <authorList>
            <person name="Hurst M.R.H."/>
        </authorList>
    </citation>
    <scope>NUCLEOTIDE SEQUENCE [LARGE SCALE GENOMIC DNA]</scope>
    <source>
        <strain evidence="2 3">SY-3-19</strain>
    </source>
</reference>
<comment type="caution">
    <text evidence="2">The sequence shown here is derived from an EMBL/GenBank/DDBJ whole genome shotgun (WGS) entry which is preliminary data.</text>
</comment>
<dbReference type="InterPro" id="IPR052512">
    <property type="entry name" value="4CMD/NDH-1_regulator"/>
</dbReference>
<dbReference type="OrthoDB" id="7507676at2"/>
<dbReference type="EMBL" id="PJCH01000016">
    <property type="protein sequence ID" value="PQA85900.1"/>
    <property type="molecule type" value="Genomic_DNA"/>
</dbReference>
<dbReference type="Proteomes" id="UP000239504">
    <property type="component" value="Unassembled WGS sequence"/>
</dbReference>
<name>A0A2S7K068_9PROT</name>
<evidence type="ECO:0000313" key="2">
    <source>
        <dbReference type="EMBL" id="PQA85900.1"/>
    </source>
</evidence>
<evidence type="ECO:0000313" key="3">
    <source>
        <dbReference type="Proteomes" id="UP000239504"/>
    </source>
</evidence>
<dbReference type="Gene3D" id="1.20.1290.10">
    <property type="entry name" value="AhpD-like"/>
    <property type="match status" value="1"/>
</dbReference>
<protein>
    <submittedName>
        <fullName evidence="2">4-carboxymuconolactone decarboxylase</fullName>
    </submittedName>
</protein>
<dbReference type="PANTHER" id="PTHR33570:SF2">
    <property type="entry name" value="CARBOXYMUCONOLACTONE DECARBOXYLASE-LIKE DOMAIN-CONTAINING PROTEIN"/>
    <property type="match status" value="1"/>
</dbReference>
<sequence length="125" mass="14288">MDNHIFNKGRKIREELLGEDYVRKALDEASDFDRDFQEYITECGWGRIWGRDGLTRKQRSLLNLGMLTCMGRLPELELHVRVALRNGLTKEEIKEVFIHVAGYCGIPAALEGQKVARDVIEKAGV</sequence>
<dbReference type="GO" id="GO:0051920">
    <property type="term" value="F:peroxiredoxin activity"/>
    <property type="evidence" value="ECO:0007669"/>
    <property type="project" value="InterPro"/>
</dbReference>
<gene>
    <name evidence="2" type="ORF">CW354_20445</name>
</gene>
<evidence type="ECO:0000259" key="1">
    <source>
        <dbReference type="Pfam" id="PF02627"/>
    </source>
</evidence>
<organism evidence="2 3">
    <name type="scientific">Hyphococcus luteus</name>
    <dbReference type="NCBI Taxonomy" id="2058213"/>
    <lineage>
        <taxon>Bacteria</taxon>
        <taxon>Pseudomonadati</taxon>
        <taxon>Pseudomonadota</taxon>
        <taxon>Alphaproteobacteria</taxon>
        <taxon>Parvularculales</taxon>
        <taxon>Parvularculaceae</taxon>
        <taxon>Hyphococcus</taxon>
    </lineage>
</organism>
<dbReference type="RefSeq" id="WP_104831953.1">
    <property type="nucleotide sequence ID" value="NZ_PJCH01000016.1"/>
</dbReference>
<dbReference type="InterPro" id="IPR029032">
    <property type="entry name" value="AhpD-like"/>
</dbReference>
<dbReference type="PANTHER" id="PTHR33570">
    <property type="entry name" value="4-CARBOXYMUCONOLACTONE DECARBOXYLASE FAMILY PROTEIN"/>
    <property type="match status" value="1"/>
</dbReference>
<dbReference type="Pfam" id="PF02627">
    <property type="entry name" value="CMD"/>
    <property type="match status" value="1"/>
</dbReference>
<proteinExistence type="predicted"/>
<dbReference type="AlphaFoldDB" id="A0A2S7K068"/>
<feature type="domain" description="Carboxymuconolactone decarboxylase-like" evidence="1">
    <location>
        <begin position="35"/>
        <end position="117"/>
    </location>
</feature>
<dbReference type="SUPFAM" id="SSF69118">
    <property type="entry name" value="AhpD-like"/>
    <property type="match status" value="1"/>
</dbReference>